<evidence type="ECO:0000256" key="1">
    <source>
        <dbReference type="ARBA" id="ARBA00004496"/>
    </source>
</evidence>
<evidence type="ECO:0000256" key="2">
    <source>
        <dbReference type="ARBA" id="ARBA00022448"/>
    </source>
</evidence>
<sequence length="250" mass="27514">MDYSLKYSAFYDDSLAAAECANFGLVGNGRSYIPSVSPLKILCERYRDTQNSLFEFAFGDGDGSIKLFDTALERGEHTTEFFCLSWHLVDKSGFVSTSWDGNVKLEVANMLKVDMNYLPLTPHDPNQGCTYSALFSLRSAPLISTASSDSIARLFYIRTPPSSAKVYIVIRTFNLRFPNKFSLGELLGHECPGDVWIIVSYDITVRVDSDGSSNATVLGIGGIEGLSRGTNIYILSGPYTLAPHQTQPEV</sequence>
<evidence type="ECO:0000313" key="5">
    <source>
        <dbReference type="EMBL" id="PUU82313.1"/>
    </source>
</evidence>
<dbReference type="EMBL" id="NESQ01000030">
    <property type="protein sequence ID" value="PUU82313.1"/>
    <property type="molecule type" value="Genomic_DNA"/>
</dbReference>
<keyword evidence="3" id="KW-0963">Cytoplasm</keyword>
<dbReference type="PANTHER" id="PTHR46027:SF1">
    <property type="entry name" value="PEROXISOMAL TARGETING SIGNAL 2 RECEPTOR"/>
    <property type="match status" value="1"/>
</dbReference>
<dbReference type="InterPro" id="IPR015943">
    <property type="entry name" value="WD40/YVTN_repeat-like_dom_sf"/>
</dbReference>
<proteinExistence type="predicted"/>
<dbReference type="PANTHER" id="PTHR46027">
    <property type="entry name" value="PEROXISOMAL TARGETING SIGNAL 2 RECEPTOR"/>
    <property type="match status" value="1"/>
</dbReference>
<dbReference type="GO" id="GO:0005829">
    <property type="term" value="C:cytosol"/>
    <property type="evidence" value="ECO:0007669"/>
    <property type="project" value="TreeGrafter"/>
</dbReference>
<keyword evidence="2" id="KW-0813">Transport</keyword>
<dbReference type="Proteomes" id="UP000244722">
    <property type="component" value="Unassembled WGS sequence"/>
</dbReference>
<gene>
    <name evidence="5" type="ORF">B9Z19DRAFT_1099240</name>
</gene>
<evidence type="ECO:0000256" key="4">
    <source>
        <dbReference type="ARBA" id="ARBA00022927"/>
    </source>
</evidence>
<dbReference type="Gene3D" id="2.130.10.10">
    <property type="entry name" value="YVTN repeat-like/Quinoprotein amine dehydrogenase"/>
    <property type="match status" value="1"/>
</dbReference>
<dbReference type="GO" id="GO:0005782">
    <property type="term" value="C:peroxisomal matrix"/>
    <property type="evidence" value="ECO:0007669"/>
    <property type="project" value="TreeGrafter"/>
</dbReference>
<evidence type="ECO:0000256" key="3">
    <source>
        <dbReference type="ARBA" id="ARBA00022490"/>
    </source>
</evidence>
<name>A0A2T7A3I9_TUBBO</name>
<keyword evidence="6" id="KW-1185">Reference proteome</keyword>
<evidence type="ECO:0008006" key="7">
    <source>
        <dbReference type="Google" id="ProtNLM"/>
    </source>
</evidence>
<protein>
    <recommendedName>
        <fullName evidence="7">WD40-repeat-containing domain protein</fullName>
    </recommendedName>
</protein>
<reference evidence="5 6" key="1">
    <citation type="submission" date="2017-04" db="EMBL/GenBank/DDBJ databases">
        <title>Draft genome sequence of Tuber borchii Vittad., a whitish edible truffle.</title>
        <authorList>
            <consortium name="DOE Joint Genome Institute"/>
            <person name="Murat C."/>
            <person name="Kuo A."/>
            <person name="Barry K.W."/>
            <person name="Clum A."/>
            <person name="Dockter R.B."/>
            <person name="Fauchery L."/>
            <person name="Iotti M."/>
            <person name="Kohler A."/>
            <person name="Labutti K."/>
            <person name="Lindquist E.A."/>
            <person name="Lipzen A."/>
            <person name="Ohm R.A."/>
            <person name="Wang M."/>
            <person name="Grigoriev I.V."/>
            <person name="Zambonelli A."/>
            <person name="Martin F.M."/>
        </authorList>
    </citation>
    <scope>NUCLEOTIDE SEQUENCE [LARGE SCALE GENOMIC DNA]</scope>
    <source>
        <strain evidence="5 6">Tbo3840</strain>
    </source>
</reference>
<dbReference type="InterPro" id="IPR044536">
    <property type="entry name" value="PEX7"/>
</dbReference>
<dbReference type="GO" id="GO:0005053">
    <property type="term" value="F:peroxisome matrix targeting signal-2 binding"/>
    <property type="evidence" value="ECO:0007669"/>
    <property type="project" value="InterPro"/>
</dbReference>
<dbReference type="GO" id="GO:0016558">
    <property type="term" value="P:protein import into peroxisome matrix"/>
    <property type="evidence" value="ECO:0007669"/>
    <property type="project" value="InterPro"/>
</dbReference>
<evidence type="ECO:0000313" key="6">
    <source>
        <dbReference type="Proteomes" id="UP000244722"/>
    </source>
</evidence>
<dbReference type="AlphaFoldDB" id="A0A2T7A3I9"/>
<comment type="subcellular location">
    <subcellularLocation>
        <location evidence="1">Cytoplasm</location>
    </subcellularLocation>
</comment>
<dbReference type="SUPFAM" id="SSF50978">
    <property type="entry name" value="WD40 repeat-like"/>
    <property type="match status" value="1"/>
</dbReference>
<dbReference type="OrthoDB" id="273771at2759"/>
<accession>A0A2T7A3I9</accession>
<comment type="caution">
    <text evidence="5">The sequence shown here is derived from an EMBL/GenBank/DDBJ whole genome shotgun (WGS) entry which is preliminary data.</text>
</comment>
<organism evidence="5 6">
    <name type="scientific">Tuber borchii</name>
    <name type="common">White truffle</name>
    <dbReference type="NCBI Taxonomy" id="42251"/>
    <lineage>
        <taxon>Eukaryota</taxon>
        <taxon>Fungi</taxon>
        <taxon>Dikarya</taxon>
        <taxon>Ascomycota</taxon>
        <taxon>Pezizomycotina</taxon>
        <taxon>Pezizomycetes</taxon>
        <taxon>Pezizales</taxon>
        <taxon>Tuberaceae</taxon>
        <taxon>Tuber</taxon>
    </lineage>
</organism>
<keyword evidence="4" id="KW-0653">Protein transport</keyword>
<dbReference type="STRING" id="42251.A0A2T7A3I9"/>
<dbReference type="InterPro" id="IPR036322">
    <property type="entry name" value="WD40_repeat_dom_sf"/>
</dbReference>